<protein>
    <recommendedName>
        <fullName evidence="4">BAG domain-containing protein</fullName>
    </recommendedName>
</protein>
<reference evidence="2 3" key="1">
    <citation type="submission" date="2024-04" db="EMBL/GenBank/DDBJ databases">
        <title>Tritrichomonas musculus Genome.</title>
        <authorList>
            <person name="Alves-Ferreira E."/>
            <person name="Grigg M."/>
            <person name="Lorenzi H."/>
            <person name="Galac M."/>
        </authorList>
    </citation>
    <scope>NUCLEOTIDE SEQUENCE [LARGE SCALE GENOMIC DNA]</scope>
    <source>
        <strain evidence="2 3">EAF2021</strain>
    </source>
</reference>
<sequence length="324" mass="37914">MSRFMKTQSFNDQNSSSLASKVRMLERELAEKTNLLERTSKSLADTQKQYQNLLMEFEKFKSQVFSCNRFNASNSCSKSPASFCSNNEFSSFSSFEDNNSICNFKKSLKQLQNVEGNVQNISLQNQSLKSKIDRLALDQREWQIFASSVFSSIRDFVSSTKDFPDDDSEAQRFILLDLIQKLTRRCTSDFQDENLMRKYRISKLKLKQVQMKCDKILQLLDEKGYDITPFELTMPKHKTKNKFTKKQSKNFNIISESDDNNYNYDFEPAEHRILNNEHFSDSEEIINADDLHDFKNDVKKLANVTHNMKGHYKSYAQLAKKRKL</sequence>
<name>A0ABR2HD15_9EUKA</name>
<feature type="coiled-coil region" evidence="1">
    <location>
        <begin position="111"/>
        <end position="138"/>
    </location>
</feature>
<dbReference type="Proteomes" id="UP001470230">
    <property type="component" value="Unassembled WGS sequence"/>
</dbReference>
<accession>A0ABR2HD15</accession>
<evidence type="ECO:0000313" key="2">
    <source>
        <dbReference type="EMBL" id="KAK8844942.1"/>
    </source>
</evidence>
<evidence type="ECO:0008006" key="4">
    <source>
        <dbReference type="Google" id="ProtNLM"/>
    </source>
</evidence>
<keyword evidence="1" id="KW-0175">Coiled coil</keyword>
<feature type="coiled-coil region" evidence="1">
    <location>
        <begin position="22"/>
        <end position="63"/>
    </location>
</feature>
<keyword evidence="3" id="KW-1185">Reference proteome</keyword>
<comment type="caution">
    <text evidence="2">The sequence shown here is derived from an EMBL/GenBank/DDBJ whole genome shotgun (WGS) entry which is preliminary data.</text>
</comment>
<dbReference type="EMBL" id="JAPFFF010000031">
    <property type="protein sequence ID" value="KAK8844942.1"/>
    <property type="molecule type" value="Genomic_DNA"/>
</dbReference>
<organism evidence="2 3">
    <name type="scientific">Tritrichomonas musculus</name>
    <dbReference type="NCBI Taxonomy" id="1915356"/>
    <lineage>
        <taxon>Eukaryota</taxon>
        <taxon>Metamonada</taxon>
        <taxon>Parabasalia</taxon>
        <taxon>Tritrichomonadida</taxon>
        <taxon>Tritrichomonadidae</taxon>
        <taxon>Tritrichomonas</taxon>
    </lineage>
</organism>
<evidence type="ECO:0000256" key="1">
    <source>
        <dbReference type="SAM" id="Coils"/>
    </source>
</evidence>
<proteinExistence type="predicted"/>
<evidence type="ECO:0000313" key="3">
    <source>
        <dbReference type="Proteomes" id="UP001470230"/>
    </source>
</evidence>
<gene>
    <name evidence="2" type="ORF">M9Y10_021115</name>
</gene>